<evidence type="ECO:0000313" key="4">
    <source>
        <dbReference type="EMBL" id="OGW95189.1"/>
    </source>
</evidence>
<dbReference type="InterPro" id="IPR000863">
    <property type="entry name" value="Sulfotransferase_dom"/>
</dbReference>
<accession>A0A1G1KRK5</accession>
<dbReference type="Pfam" id="PF00685">
    <property type="entry name" value="Sulfotransfer_1"/>
    <property type="match status" value="1"/>
</dbReference>
<dbReference type="PANTHER" id="PTHR10605">
    <property type="entry name" value="HEPARAN SULFATE SULFOTRANSFERASE"/>
    <property type="match status" value="1"/>
</dbReference>
<sequence length="300" mass="36007">MKRPNFFILGAPRCGTTSLCDYLRKHPRVFVCYPKEIHFFAEDFPSCRVSKILDDYLRFFSGATEKHLAVGEGAVLYLYSKVAVKKIWEYDPKSKLIVFIRNHVDFLQSWHAHQVFIGLEKITELKKAWNAENERRRMTNRTYLRKDPKFFYYSDIGKLGEQLERVYSIFPREQVKVILNEDFALSPRRVYQDILGFLNVPDDQREIFPRYNRNKVSQYPRLISFLTDPPVFIGWLTDTIKKVLHIKRFGITRFFLRAGRKYTERVPLDPSFRKELIDYFRDDREKLSRLINRDLTHWEN</sequence>
<dbReference type="InterPro" id="IPR027417">
    <property type="entry name" value="P-loop_NTPase"/>
</dbReference>
<evidence type="ECO:0000256" key="2">
    <source>
        <dbReference type="ARBA" id="ARBA00023180"/>
    </source>
</evidence>
<organism evidence="4 5">
    <name type="scientific">Candidatus Danuiimicrobium aquiferis</name>
    <dbReference type="NCBI Taxonomy" id="1801832"/>
    <lineage>
        <taxon>Bacteria</taxon>
        <taxon>Pseudomonadati</taxon>
        <taxon>Candidatus Omnitrophota</taxon>
        <taxon>Candidatus Danuiimicrobium</taxon>
    </lineage>
</organism>
<name>A0A1G1KRK5_9BACT</name>
<protein>
    <recommendedName>
        <fullName evidence="3">Sulfotransferase domain-containing protein</fullName>
    </recommendedName>
</protein>
<evidence type="ECO:0000259" key="3">
    <source>
        <dbReference type="Pfam" id="PF00685"/>
    </source>
</evidence>
<gene>
    <name evidence="4" type="ORF">A3G33_04470</name>
</gene>
<feature type="domain" description="Sulfotransferase" evidence="3">
    <location>
        <begin position="4"/>
        <end position="201"/>
    </location>
</feature>
<evidence type="ECO:0000256" key="1">
    <source>
        <dbReference type="ARBA" id="ARBA00022679"/>
    </source>
</evidence>
<keyword evidence="1" id="KW-0808">Transferase</keyword>
<dbReference type="GO" id="GO:0008146">
    <property type="term" value="F:sulfotransferase activity"/>
    <property type="evidence" value="ECO:0007669"/>
    <property type="project" value="InterPro"/>
</dbReference>
<keyword evidence="2" id="KW-0325">Glycoprotein</keyword>
<dbReference type="EMBL" id="MHFR01000068">
    <property type="protein sequence ID" value="OGW95189.1"/>
    <property type="molecule type" value="Genomic_DNA"/>
</dbReference>
<dbReference type="PANTHER" id="PTHR10605:SF56">
    <property type="entry name" value="BIFUNCTIONAL HEPARAN SULFATE N-DEACETYLASE_N-SULFOTRANSFERASE"/>
    <property type="match status" value="1"/>
</dbReference>
<dbReference type="AlphaFoldDB" id="A0A1G1KRK5"/>
<dbReference type="SUPFAM" id="SSF52540">
    <property type="entry name" value="P-loop containing nucleoside triphosphate hydrolases"/>
    <property type="match status" value="1"/>
</dbReference>
<proteinExistence type="predicted"/>
<evidence type="ECO:0000313" key="5">
    <source>
        <dbReference type="Proteomes" id="UP000178187"/>
    </source>
</evidence>
<dbReference type="InterPro" id="IPR037359">
    <property type="entry name" value="NST/OST"/>
</dbReference>
<comment type="caution">
    <text evidence="4">The sequence shown here is derived from an EMBL/GenBank/DDBJ whole genome shotgun (WGS) entry which is preliminary data.</text>
</comment>
<dbReference type="Proteomes" id="UP000178187">
    <property type="component" value="Unassembled WGS sequence"/>
</dbReference>
<reference evidence="4 5" key="1">
    <citation type="journal article" date="2016" name="Nat. Commun.">
        <title>Thousands of microbial genomes shed light on interconnected biogeochemical processes in an aquifer system.</title>
        <authorList>
            <person name="Anantharaman K."/>
            <person name="Brown C.T."/>
            <person name="Hug L.A."/>
            <person name="Sharon I."/>
            <person name="Castelle C.J."/>
            <person name="Probst A.J."/>
            <person name="Thomas B.C."/>
            <person name="Singh A."/>
            <person name="Wilkins M.J."/>
            <person name="Karaoz U."/>
            <person name="Brodie E.L."/>
            <person name="Williams K.H."/>
            <person name="Hubbard S.S."/>
            <person name="Banfield J.F."/>
        </authorList>
    </citation>
    <scope>NUCLEOTIDE SEQUENCE [LARGE SCALE GENOMIC DNA]</scope>
</reference>
<dbReference type="Gene3D" id="3.40.50.300">
    <property type="entry name" value="P-loop containing nucleotide triphosphate hydrolases"/>
    <property type="match status" value="1"/>
</dbReference>